<dbReference type="InterPro" id="IPR001611">
    <property type="entry name" value="Leu-rich_rpt"/>
</dbReference>
<keyword evidence="6" id="KW-1185">Reference proteome</keyword>
<reference evidence="5 6" key="1">
    <citation type="submission" date="2021-07" db="EMBL/GenBank/DDBJ databases">
        <title>The Aristolochia fimbriata genome: insights into angiosperm evolution, floral development and chemical biosynthesis.</title>
        <authorList>
            <person name="Jiao Y."/>
        </authorList>
    </citation>
    <scope>NUCLEOTIDE SEQUENCE [LARGE SCALE GENOMIC DNA]</scope>
    <source>
        <strain evidence="5">IBCAS-2021</strain>
        <tissue evidence="5">Leaf</tissue>
    </source>
</reference>
<feature type="chain" id="PRO_5043832237" description="Malectin-like domain-containing protein" evidence="3">
    <location>
        <begin position="19"/>
        <end position="622"/>
    </location>
</feature>
<evidence type="ECO:0000313" key="5">
    <source>
        <dbReference type="EMBL" id="KAG9449570.1"/>
    </source>
</evidence>
<keyword evidence="2" id="KW-0472">Membrane</keyword>
<dbReference type="AlphaFoldDB" id="A0AAV7EL65"/>
<keyword evidence="2" id="KW-0812">Transmembrane</keyword>
<comment type="caution">
    <text evidence="5">The sequence shown here is derived from an EMBL/GenBank/DDBJ whole genome shotgun (WGS) entry which is preliminary data.</text>
</comment>
<name>A0AAV7EL65_ARIFI</name>
<dbReference type="FunFam" id="3.80.10.10:FF:000135">
    <property type="entry name" value="Putative LRR receptor-like serine/threonine-protein kinase"/>
    <property type="match status" value="1"/>
</dbReference>
<evidence type="ECO:0000313" key="6">
    <source>
        <dbReference type="Proteomes" id="UP000825729"/>
    </source>
</evidence>
<dbReference type="Gene3D" id="3.80.10.10">
    <property type="entry name" value="Ribonuclease Inhibitor"/>
    <property type="match status" value="1"/>
</dbReference>
<keyword evidence="2" id="KW-1133">Transmembrane helix</keyword>
<evidence type="ECO:0000256" key="1">
    <source>
        <dbReference type="ARBA" id="ARBA00004167"/>
    </source>
</evidence>
<accession>A0AAV7EL65</accession>
<evidence type="ECO:0000256" key="3">
    <source>
        <dbReference type="SAM" id="SignalP"/>
    </source>
</evidence>
<dbReference type="InterPro" id="IPR024788">
    <property type="entry name" value="Malectin-like_Carb-bd_dom"/>
</dbReference>
<proteinExistence type="predicted"/>
<dbReference type="Proteomes" id="UP000825729">
    <property type="component" value="Unassembled WGS sequence"/>
</dbReference>
<organism evidence="5 6">
    <name type="scientific">Aristolochia fimbriata</name>
    <name type="common">White veined hardy Dutchman's pipe vine</name>
    <dbReference type="NCBI Taxonomy" id="158543"/>
    <lineage>
        <taxon>Eukaryota</taxon>
        <taxon>Viridiplantae</taxon>
        <taxon>Streptophyta</taxon>
        <taxon>Embryophyta</taxon>
        <taxon>Tracheophyta</taxon>
        <taxon>Spermatophyta</taxon>
        <taxon>Magnoliopsida</taxon>
        <taxon>Magnoliidae</taxon>
        <taxon>Piperales</taxon>
        <taxon>Aristolochiaceae</taxon>
        <taxon>Aristolochia</taxon>
    </lineage>
</organism>
<dbReference type="Pfam" id="PF12819">
    <property type="entry name" value="Malectin_like"/>
    <property type="match status" value="1"/>
</dbReference>
<dbReference type="Gene3D" id="2.60.120.430">
    <property type="entry name" value="Galactose-binding lectin"/>
    <property type="match status" value="2"/>
</dbReference>
<protein>
    <recommendedName>
        <fullName evidence="4">Malectin-like domain-containing protein</fullName>
    </recommendedName>
</protein>
<dbReference type="EMBL" id="JAINDJ010000004">
    <property type="protein sequence ID" value="KAG9449570.1"/>
    <property type="molecule type" value="Genomic_DNA"/>
</dbReference>
<dbReference type="Pfam" id="PF00560">
    <property type="entry name" value="LRR_1"/>
    <property type="match status" value="2"/>
</dbReference>
<keyword evidence="3" id="KW-0732">Signal</keyword>
<feature type="signal peptide" evidence="3">
    <location>
        <begin position="1"/>
        <end position="18"/>
    </location>
</feature>
<dbReference type="GO" id="GO:0016020">
    <property type="term" value="C:membrane"/>
    <property type="evidence" value="ECO:0007669"/>
    <property type="project" value="UniProtKB-SubCell"/>
</dbReference>
<dbReference type="PANTHER" id="PTHR45631">
    <property type="entry name" value="OS07G0107800 PROTEIN-RELATED"/>
    <property type="match status" value="1"/>
</dbReference>
<evidence type="ECO:0000256" key="2">
    <source>
        <dbReference type="SAM" id="Phobius"/>
    </source>
</evidence>
<dbReference type="SUPFAM" id="SSF52058">
    <property type="entry name" value="L domain-like"/>
    <property type="match status" value="1"/>
</dbReference>
<comment type="subcellular location">
    <subcellularLocation>
        <location evidence="1">Membrane</location>
        <topology evidence="1">Single-pass membrane protein</topology>
    </subcellularLocation>
</comment>
<feature type="domain" description="Malectin-like" evidence="4">
    <location>
        <begin position="29"/>
        <end position="359"/>
    </location>
</feature>
<dbReference type="PANTHER" id="PTHR45631:SF191">
    <property type="entry name" value="DI-GLUCOSE BINDING PROTEIN WITH LEUCINE-RICH REPEAT DOMAIN-CONTAINING PROTEIN"/>
    <property type="match status" value="1"/>
</dbReference>
<gene>
    <name evidence="5" type="ORF">H6P81_009535</name>
</gene>
<feature type="transmembrane region" description="Helical" evidence="2">
    <location>
        <begin position="549"/>
        <end position="570"/>
    </location>
</feature>
<dbReference type="InterPro" id="IPR032675">
    <property type="entry name" value="LRR_dom_sf"/>
</dbReference>
<evidence type="ECO:0000259" key="4">
    <source>
        <dbReference type="Pfam" id="PF12819"/>
    </source>
</evidence>
<sequence>MKMMLLFFFLSLPFLVSGAKYLYDTSYLIDCGGSDNFTNQFNQSWLADRWYSGGAPGLVSQPHNFLSPQERTLRFFPISYGKKNCYVVNVPNGRYYIRTFTVYDNYDSKLHSPSFDVSIEGTLVFSWRTPWPEDISKGGAYSDVFTFIRDGDATICFYSLATDPPVIGSLEIIQVDRLSYDSSTTTEDLILVNYGRLTCGSSSFGHGFSNDTDLFGRAWQSDSKFRNKNAKVRALTTMRHILATNQAPNYFPEHLYQTAITTLNNAPLEYLLPVDTRLDYMIWFHFAEIDTSVSKAHQRVFDIYINEKNVSRIDIFKEVGTFTAFTWHYTVNNLNSTPLSVKFVPLVGPPLISSIENYAMVPLDLSTIPTQVAAMRALKESLRVPDRMGWNGDPCAPSTWDAWEGVTCQHSERGSGLVITQLDLGSQGLKGFISEQISLLTNLVSLNLSSNSLGGTLPSGMGHKSLQRLDLSNNLFTGAIPESLGSSSLQLVLLNNNQLEGQVADELYSIGVHGGAIDLSSNKGLCGVPSLPACPFFWEKGGLSTGGKIAIALACLVIFCIVLVLIYIFCIRRGRNDYDFALPQDLMSIAAKRNRYQRQKSLMLLEMESQNANGFPATLTPL</sequence>